<keyword evidence="6" id="KW-1185">Reference proteome</keyword>
<dbReference type="PANTHER" id="PTHR43214:SF41">
    <property type="entry name" value="NITRATE_NITRITE RESPONSE REGULATOR PROTEIN NARP"/>
    <property type="match status" value="1"/>
</dbReference>
<dbReference type="CDD" id="cd06170">
    <property type="entry name" value="LuxR_C_like"/>
    <property type="match status" value="1"/>
</dbReference>
<dbReference type="Gene3D" id="1.10.10.10">
    <property type="entry name" value="Winged helix-like DNA-binding domain superfamily/Winged helix DNA-binding domain"/>
    <property type="match status" value="1"/>
</dbReference>
<keyword evidence="2" id="KW-0238">DNA-binding</keyword>
<dbReference type="InterPro" id="IPR016032">
    <property type="entry name" value="Sig_transdc_resp-reg_C-effctor"/>
</dbReference>
<dbReference type="STRING" id="155974.SAMN04487818_108382"/>
<keyword evidence="3" id="KW-0804">Transcription</keyword>
<gene>
    <name evidence="5" type="ORF">SAMN04487818_108382</name>
</gene>
<dbReference type="PROSITE" id="PS50043">
    <property type="entry name" value="HTH_LUXR_2"/>
    <property type="match status" value="1"/>
</dbReference>
<dbReference type="PRINTS" id="PR00038">
    <property type="entry name" value="HTHLUXR"/>
</dbReference>
<proteinExistence type="predicted"/>
<dbReference type="Proteomes" id="UP000199051">
    <property type="component" value="Unassembled WGS sequence"/>
</dbReference>
<name>A0A1H9VHT5_9PSEU</name>
<evidence type="ECO:0000256" key="2">
    <source>
        <dbReference type="ARBA" id="ARBA00023125"/>
    </source>
</evidence>
<dbReference type="InterPro" id="IPR036388">
    <property type="entry name" value="WH-like_DNA-bd_sf"/>
</dbReference>
<organism evidence="5 6">
    <name type="scientific">Actinokineospora terrae</name>
    <dbReference type="NCBI Taxonomy" id="155974"/>
    <lineage>
        <taxon>Bacteria</taxon>
        <taxon>Bacillati</taxon>
        <taxon>Actinomycetota</taxon>
        <taxon>Actinomycetes</taxon>
        <taxon>Pseudonocardiales</taxon>
        <taxon>Pseudonocardiaceae</taxon>
        <taxon>Actinokineospora</taxon>
    </lineage>
</organism>
<dbReference type="GO" id="GO:0003677">
    <property type="term" value="F:DNA binding"/>
    <property type="evidence" value="ECO:0007669"/>
    <property type="project" value="UniProtKB-KW"/>
</dbReference>
<dbReference type="SMART" id="SM00421">
    <property type="entry name" value="HTH_LUXR"/>
    <property type="match status" value="1"/>
</dbReference>
<accession>A0A1H9VHT5</accession>
<dbReference type="Pfam" id="PF00196">
    <property type="entry name" value="GerE"/>
    <property type="match status" value="1"/>
</dbReference>
<keyword evidence="1" id="KW-0805">Transcription regulation</keyword>
<dbReference type="InterPro" id="IPR000792">
    <property type="entry name" value="Tscrpt_reg_LuxR_C"/>
</dbReference>
<dbReference type="GO" id="GO:0006355">
    <property type="term" value="P:regulation of DNA-templated transcription"/>
    <property type="evidence" value="ECO:0007669"/>
    <property type="project" value="InterPro"/>
</dbReference>
<dbReference type="EMBL" id="FOGI01000008">
    <property type="protein sequence ID" value="SES21265.1"/>
    <property type="molecule type" value="Genomic_DNA"/>
</dbReference>
<protein>
    <submittedName>
        <fullName evidence="5">AAA ATPase domain-containing protein</fullName>
    </submittedName>
</protein>
<evidence type="ECO:0000256" key="1">
    <source>
        <dbReference type="ARBA" id="ARBA00023015"/>
    </source>
</evidence>
<evidence type="ECO:0000259" key="4">
    <source>
        <dbReference type="PROSITE" id="PS50043"/>
    </source>
</evidence>
<sequence>MTGVLVQRRAELVTAVGAVRAAGAPLHVVGGAGHGKTRFVDELLADPAVRDRRVVRGVCQPPSVGAFAYGPVVDGLRVAVAEIGAVRLNPVVGVLRAVLPEVAELLPPMPDCVDEATARHLVFRAVRELLVALAPVVLVVEDAHWADEDTRALLRFLTSTVADRVAVVLTYRPGCGSLGVPGTRVDLAPFTREELDPLVPDADALLAHTGGVPYLVAAGFSVPVAAYDDVATRLDGVCADARAVVVAAAVVDVPVSTQVLARIGGVSGGRDAVVAALRTGVLVEHAPDAFRVANGVFRRVVYDELTGPERVESHRRALRALRGMPGVSPRVLAEHARLGGRLGEWVEQVEAVIAAARDSAVGAGGSTVATGDSAVVEAIEPLLAEPALPAADLCRLAVRYAGVVGAEGLPVLTKLVGDARLTESARAEVRLGRGLLLVRAGVYEGVGEVRRAVAGLRPEVAARGMVVLAAPTLGSRSLEENLEWMDRSERVLARYPEGPGRTTLLAAVATNRLHTADPVAWDMLAMVPAQADAADHRAIAEAACWIGHRDLARAHLRRAPGPTALVLDFHSGHWSGLAARAASSRSAEGALVLAWLALATGDWEGAEQNLAAISADAIVPVLLAAHATAIRMWLHRDRSEEVDDAVKLGLGLLRDKGNWAWAGEILPAAVTALCRLGRLDDARGLVAELLRCTASMNLPSTVADECRGLVAEAEGDVETAAAHYLLARQDSPRYTAARHAESAARCRLRTHRTAATADLLTLVDTLEHLGATLDANRCRHLLRDNGSIPHLRRGRRSYGDQLSPRERDVVRLLAQHRSNQDIADVLFLSRRTVEQHVANVLRKLHLDSRHEVARAFPDTLAVSRPSA</sequence>
<dbReference type="SUPFAM" id="SSF46894">
    <property type="entry name" value="C-terminal effector domain of the bipartite response regulators"/>
    <property type="match status" value="1"/>
</dbReference>
<evidence type="ECO:0000313" key="6">
    <source>
        <dbReference type="Proteomes" id="UP000199051"/>
    </source>
</evidence>
<dbReference type="RefSeq" id="WP_092780921.1">
    <property type="nucleotide sequence ID" value="NZ_FOGI01000008.1"/>
</dbReference>
<reference evidence="6" key="1">
    <citation type="submission" date="2016-10" db="EMBL/GenBank/DDBJ databases">
        <authorList>
            <person name="Varghese N."/>
            <person name="Submissions S."/>
        </authorList>
    </citation>
    <scope>NUCLEOTIDE SEQUENCE [LARGE SCALE GENOMIC DNA]</scope>
    <source>
        <strain evidence="6">DSM 44260</strain>
    </source>
</reference>
<feature type="domain" description="HTH luxR-type" evidence="4">
    <location>
        <begin position="795"/>
        <end position="860"/>
    </location>
</feature>
<dbReference type="AlphaFoldDB" id="A0A1H9VHT5"/>
<evidence type="ECO:0000313" key="5">
    <source>
        <dbReference type="EMBL" id="SES21265.1"/>
    </source>
</evidence>
<dbReference type="InterPro" id="IPR039420">
    <property type="entry name" value="WalR-like"/>
</dbReference>
<dbReference type="InterPro" id="IPR041664">
    <property type="entry name" value="AAA_16"/>
</dbReference>
<evidence type="ECO:0000256" key="3">
    <source>
        <dbReference type="ARBA" id="ARBA00023163"/>
    </source>
</evidence>
<dbReference type="Pfam" id="PF13191">
    <property type="entry name" value="AAA_16"/>
    <property type="match status" value="1"/>
</dbReference>
<dbReference type="PANTHER" id="PTHR43214">
    <property type="entry name" value="TWO-COMPONENT RESPONSE REGULATOR"/>
    <property type="match status" value="1"/>
</dbReference>